<comment type="similarity">
    <text evidence="5">Belongs to the TTI2 family.</text>
</comment>
<reference evidence="10" key="1">
    <citation type="journal article" date="2020" name="Mol. Plant Microbe Interact.">
        <title>Genome Sequence of the Biocontrol Agent Coniothyrium minitans strain Conio (IMI 134523).</title>
        <authorList>
            <person name="Patel D."/>
            <person name="Shittu T.A."/>
            <person name="Baroncelli R."/>
            <person name="Muthumeenakshi S."/>
            <person name="Osborne T.H."/>
            <person name="Janganan T.K."/>
            <person name="Sreenivasaprasad S."/>
        </authorList>
    </citation>
    <scope>NUCLEOTIDE SEQUENCE</scope>
    <source>
        <strain evidence="10">Conio</strain>
    </source>
</reference>
<evidence type="ECO:0000256" key="2">
    <source>
        <dbReference type="ARBA" id="ARBA00022679"/>
    </source>
</evidence>
<dbReference type="OrthoDB" id="445712at2759"/>
<evidence type="ECO:0000259" key="8">
    <source>
        <dbReference type="Pfam" id="PF01743"/>
    </source>
</evidence>
<feature type="region of interest" description="Disordered" evidence="7">
    <location>
        <begin position="53"/>
        <end position="101"/>
    </location>
</feature>
<dbReference type="Pfam" id="PF10521">
    <property type="entry name" value="Tti2"/>
    <property type="match status" value="1"/>
</dbReference>
<dbReference type="GO" id="GO:0003723">
    <property type="term" value="F:RNA binding"/>
    <property type="evidence" value="ECO:0007669"/>
    <property type="project" value="UniProtKB-KW"/>
</dbReference>
<dbReference type="InterPro" id="IPR043519">
    <property type="entry name" value="NT_sf"/>
</dbReference>
<dbReference type="InterPro" id="IPR002646">
    <property type="entry name" value="PolA_pol_head_dom"/>
</dbReference>
<evidence type="ECO:0000256" key="6">
    <source>
        <dbReference type="RuleBase" id="RU003953"/>
    </source>
</evidence>
<dbReference type="GO" id="GO:0110078">
    <property type="term" value="C:TTT Hsp90 cochaperone complex"/>
    <property type="evidence" value="ECO:0007669"/>
    <property type="project" value="InterPro"/>
</dbReference>
<dbReference type="Pfam" id="PF01743">
    <property type="entry name" value="PolyA_pol"/>
    <property type="match status" value="1"/>
</dbReference>
<protein>
    <submittedName>
        <fullName evidence="10">tRNA nucleotidyltransferase</fullName>
    </submittedName>
</protein>
<evidence type="ECO:0000256" key="7">
    <source>
        <dbReference type="SAM" id="MobiDB-lite"/>
    </source>
</evidence>
<evidence type="ECO:0000256" key="1">
    <source>
        <dbReference type="ARBA" id="ARBA00007265"/>
    </source>
</evidence>
<comment type="caution">
    <text evidence="10">The sequence shown here is derived from an EMBL/GenBank/DDBJ whole genome shotgun (WGS) entry which is preliminary data.</text>
</comment>
<dbReference type="CDD" id="cd05398">
    <property type="entry name" value="NT_ClassII-CCAase"/>
    <property type="match status" value="1"/>
</dbReference>
<dbReference type="EMBL" id="WJXW01000002">
    <property type="protein sequence ID" value="KAF9739548.1"/>
    <property type="molecule type" value="Genomic_DNA"/>
</dbReference>
<dbReference type="PANTHER" id="PTHR13734">
    <property type="entry name" value="TRNA-NUCLEOTIDYLTRANSFERASE"/>
    <property type="match status" value="1"/>
</dbReference>
<keyword evidence="11" id="KW-1185">Reference proteome</keyword>
<dbReference type="InterPro" id="IPR018870">
    <property type="entry name" value="Tti2"/>
</dbReference>
<comment type="similarity">
    <text evidence="1 6">Belongs to the tRNA nucleotidyltransferase/poly(A) polymerase family.</text>
</comment>
<evidence type="ECO:0000256" key="5">
    <source>
        <dbReference type="ARBA" id="ARBA00034736"/>
    </source>
</evidence>
<feature type="domain" description="Poly A polymerase head" evidence="8">
    <location>
        <begin position="145"/>
        <end position="295"/>
    </location>
</feature>
<gene>
    <name evidence="10" type="ORF">PMIN01_02182</name>
</gene>
<proteinExistence type="inferred from homology"/>
<name>A0A9P6GQ91_9PLEO</name>
<dbReference type="GO" id="GO:0052927">
    <property type="term" value="F:CC tRNA cytidylyltransferase activity"/>
    <property type="evidence" value="ECO:0007669"/>
    <property type="project" value="TreeGrafter"/>
</dbReference>
<evidence type="ECO:0000256" key="4">
    <source>
        <dbReference type="ARBA" id="ARBA00022884"/>
    </source>
</evidence>
<dbReference type="AlphaFoldDB" id="A0A9P6GQ91"/>
<evidence type="ECO:0000313" key="11">
    <source>
        <dbReference type="Proteomes" id="UP000756921"/>
    </source>
</evidence>
<dbReference type="GO" id="GO:0052929">
    <property type="term" value="F:ATP:3'-cytidine-cytidine-tRNA adenylyltransferase activity"/>
    <property type="evidence" value="ECO:0007669"/>
    <property type="project" value="TreeGrafter"/>
</dbReference>
<accession>A0A9P6GQ91</accession>
<evidence type="ECO:0000259" key="9">
    <source>
        <dbReference type="Pfam" id="PF12627"/>
    </source>
</evidence>
<keyword evidence="3" id="KW-0547">Nucleotide-binding</keyword>
<dbReference type="FunFam" id="3.30.460.10:FF:000019">
    <property type="entry name" value="tRNA nucleotidyltransferase cca2"/>
    <property type="match status" value="1"/>
</dbReference>
<keyword evidence="2 6" id="KW-0808">Transferase</keyword>
<evidence type="ECO:0000313" key="10">
    <source>
        <dbReference type="EMBL" id="KAF9739548.1"/>
    </source>
</evidence>
<dbReference type="GO" id="GO:0005739">
    <property type="term" value="C:mitochondrion"/>
    <property type="evidence" value="ECO:0007669"/>
    <property type="project" value="UniProtKB-ARBA"/>
</dbReference>
<evidence type="ECO:0000256" key="3">
    <source>
        <dbReference type="ARBA" id="ARBA00022741"/>
    </source>
</evidence>
<sequence length="976" mass="110829">MSLMSRAFRVCSSRGISFSTTPHRLSPKSQQLFLRPIAQSSLYNSRPLRSFSRMPVGRLPSPLPQEQPVPKRRKTGPSEPRFIRSYSSMASRPEANPTTLELTDEETKLRNLLLAVAAYIDQTPAAGSAGASVPENVAQEKIVLRWTGGWVRDKLLGVGSHDVDVAINKMTGEHFGLKMLEYLKVPGNLEKHDFGADESSKIISGLHTIKANPEASKNLETATIKVMGIDLDLVNLRKETYDEVSRNPQMEFGTAEEDAMRRDATVNAMFYNLNTQQIEDFTGRGFDDMAAKTIRTPLEPYQTFKDDPLRVLRLIRFASRLDYIIQPETAKAMANKDIQEALKIKIKRERVGIEMEKMLRGPDPGMALRLIDEAGLYDTIFTDPTRKLEFQPDTEHYRKGYQFMTEWINGKEGSKYPAIPQTLLSTRDADSDEEYLAWVCTAVLPWADAPTVPPPKKNRQPLHAASLVAQEGMKAPNRVCDVLTASLNNYEAISQLIGECQKRLPKEDPSSPAQREKIGMGLRNWGRTWKSQVFFALLHEIVYGERSTEDVLRQYDNFLTLVTDLDLLDVINLKPLVKGTDLAKALDVKPGPWMKDALDVVLAWQLRNPSVTDPADAIKEVKKTSKSELPSRLITHFLTLTIRPLFSQTKTDAMGDDPAPWKMRENKSFLDLLHWCLRAMDEKDLREWFRLLRPPIFRMLEDSNLEWKAKACQVITQLVGKAPENIKEECRNLFSEDLFGCFNYLPTLTPVSDAASLLEHVYPALISFVPVAEERLAAQRRQAASPKGEARTDSSQLSEKDIRFLDKVIRQGFITVLHHSPTPITYPELTTLVLNNLISLIIAQEIEWVKHADEILPLLHDILRDKFSPAHPELPRAATKCFRTCIAKGWPRMDSKRLQDVYLSTATAWVNCSEYHTNLESLEGLRRDLKDTTLYLESAFNRDGIDMDTATWWTGEKKRTMKENSPWKDMLESCSR</sequence>
<dbReference type="Proteomes" id="UP000756921">
    <property type="component" value="Unassembled WGS sequence"/>
</dbReference>
<dbReference type="InterPro" id="IPR032828">
    <property type="entry name" value="PolyA_RNA-bd"/>
</dbReference>
<dbReference type="GO" id="GO:0001680">
    <property type="term" value="P:tRNA 3'-terminal CCA addition"/>
    <property type="evidence" value="ECO:0007669"/>
    <property type="project" value="TreeGrafter"/>
</dbReference>
<dbReference type="InterPro" id="IPR016024">
    <property type="entry name" value="ARM-type_fold"/>
</dbReference>
<dbReference type="Pfam" id="PF12627">
    <property type="entry name" value="PolyA_pol_RNAbd"/>
    <property type="match status" value="1"/>
</dbReference>
<feature type="domain" description="tRNA nucleotidyltransferase/poly(A) polymerase RNA and SrmB- binding" evidence="9">
    <location>
        <begin position="325"/>
        <end position="381"/>
    </location>
</feature>
<dbReference type="SUPFAM" id="SSF81301">
    <property type="entry name" value="Nucleotidyltransferase"/>
    <property type="match status" value="1"/>
</dbReference>
<organism evidence="10 11">
    <name type="scientific">Paraphaeosphaeria minitans</name>
    <dbReference type="NCBI Taxonomy" id="565426"/>
    <lineage>
        <taxon>Eukaryota</taxon>
        <taxon>Fungi</taxon>
        <taxon>Dikarya</taxon>
        <taxon>Ascomycota</taxon>
        <taxon>Pezizomycotina</taxon>
        <taxon>Dothideomycetes</taxon>
        <taxon>Pleosporomycetidae</taxon>
        <taxon>Pleosporales</taxon>
        <taxon>Massarineae</taxon>
        <taxon>Didymosphaeriaceae</taxon>
        <taxon>Paraphaeosphaeria</taxon>
    </lineage>
</organism>
<dbReference type="SUPFAM" id="SSF81891">
    <property type="entry name" value="Poly A polymerase C-terminal region-like"/>
    <property type="match status" value="1"/>
</dbReference>
<dbReference type="Gene3D" id="1.10.3090.10">
    <property type="entry name" value="cca-adding enzyme, domain 2"/>
    <property type="match status" value="1"/>
</dbReference>
<dbReference type="GO" id="GO:0000166">
    <property type="term" value="F:nucleotide binding"/>
    <property type="evidence" value="ECO:0007669"/>
    <property type="project" value="UniProtKB-KW"/>
</dbReference>
<dbReference type="Gene3D" id="3.30.460.10">
    <property type="entry name" value="Beta Polymerase, domain 2"/>
    <property type="match status" value="1"/>
</dbReference>
<dbReference type="SUPFAM" id="SSF48371">
    <property type="entry name" value="ARM repeat"/>
    <property type="match status" value="1"/>
</dbReference>
<keyword evidence="4 6" id="KW-0694">RNA-binding</keyword>
<dbReference type="PANTHER" id="PTHR13734:SF5">
    <property type="entry name" value="CCA TRNA NUCLEOTIDYLTRANSFERASE, MITOCHONDRIAL"/>
    <property type="match status" value="1"/>
</dbReference>